<reference evidence="1" key="1">
    <citation type="submission" date="2011-10" db="EMBL/GenBank/DDBJ databases">
        <title>The Genome Sequence of Fusarium oxysporum HDV247.</title>
        <authorList>
            <consortium name="The Broad Institute Genome Sequencing Platform"/>
            <person name="Ma L.-J."/>
            <person name="Gale L.R."/>
            <person name="Schwartz D.C."/>
            <person name="Zhou S."/>
            <person name="Corby-Kistler H."/>
            <person name="Young S.K."/>
            <person name="Zeng Q."/>
            <person name="Gargeya S."/>
            <person name="Fitzgerald M."/>
            <person name="Haas B."/>
            <person name="Abouelleil A."/>
            <person name="Alvarado L."/>
            <person name="Arachchi H.M."/>
            <person name="Berlin A."/>
            <person name="Brown A."/>
            <person name="Chapman S.B."/>
            <person name="Chen Z."/>
            <person name="Dunbar C."/>
            <person name="Freedman E."/>
            <person name="Gearin G."/>
            <person name="Goldberg J."/>
            <person name="Griggs A."/>
            <person name="Gujja S."/>
            <person name="Heiman D."/>
            <person name="Howarth C."/>
            <person name="Larson L."/>
            <person name="Lui A."/>
            <person name="MacDonald P.J.P."/>
            <person name="Montmayeur A."/>
            <person name="Murphy C."/>
            <person name="Neiman D."/>
            <person name="Pearson M."/>
            <person name="Priest M."/>
            <person name="Roberts A."/>
            <person name="Saif S."/>
            <person name="Shea T."/>
            <person name="Shenoy N."/>
            <person name="Sisk P."/>
            <person name="Stolte C."/>
            <person name="Sykes S."/>
            <person name="Wortman J."/>
            <person name="Nusbaum C."/>
            <person name="Birren B."/>
        </authorList>
    </citation>
    <scope>NUCLEOTIDE SEQUENCE [LARGE SCALE GENOMIC DNA]</scope>
    <source>
        <strain evidence="1">HDV247</strain>
    </source>
</reference>
<reference evidence="1" key="2">
    <citation type="submission" date="2012-05" db="EMBL/GenBank/DDBJ databases">
        <title>Annotation of the Genome Sequence of Fusarium oxysporum HDV247.</title>
        <authorList>
            <consortium name="The Broad Institute Genomics Platform"/>
            <person name="Ma L.-J."/>
            <person name="Corby-Kistler H."/>
            <person name="Broz K."/>
            <person name="Gale L.R."/>
            <person name="Jonkers W."/>
            <person name="O'Donnell K."/>
            <person name="Ploetz R."/>
            <person name="Steinberg C."/>
            <person name="Schwartz D.C."/>
            <person name="VanEtten H."/>
            <person name="Zhou S."/>
            <person name="Young S.K."/>
            <person name="Zeng Q."/>
            <person name="Gargeya S."/>
            <person name="Fitzgerald M."/>
            <person name="Abouelleil A."/>
            <person name="Alvarado L."/>
            <person name="Chapman S.B."/>
            <person name="Gainer-Dewar J."/>
            <person name="Goldberg J."/>
            <person name="Griggs A."/>
            <person name="Gujja S."/>
            <person name="Hansen M."/>
            <person name="Howarth C."/>
            <person name="Imamovic A."/>
            <person name="Ireland A."/>
            <person name="Larimer J."/>
            <person name="McCowan C."/>
            <person name="Murphy C."/>
            <person name="Pearson M."/>
            <person name="Poon T.W."/>
            <person name="Priest M."/>
            <person name="Roberts A."/>
            <person name="Saif S."/>
            <person name="Shea T."/>
            <person name="Sykes S."/>
            <person name="Wortman J."/>
            <person name="Nusbaum C."/>
            <person name="Birren B."/>
        </authorList>
    </citation>
    <scope>NUCLEOTIDE SEQUENCE</scope>
    <source>
        <strain evidence="1">HDV247</strain>
    </source>
</reference>
<organism evidence="1">
    <name type="scientific">Fusarium oxysporum f. sp. pisi HDV247</name>
    <dbReference type="NCBI Taxonomy" id="1080344"/>
    <lineage>
        <taxon>Eukaryota</taxon>
        <taxon>Fungi</taxon>
        <taxon>Dikarya</taxon>
        <taxon>Ascomycota</taxon>
        <taxon>Pezizomycotina</taxon>
        <taxon>Sordariomycetes</taxon>
        <taxon>Hypocreomycetidae</taxon>
        <taxon>Hypocreales</taxon>
        <taxon>Nectriaceae</taxon>
        <taxon>Fusarium</taxon>
        <taxon>Fusarium oxysporum species complex</taxon>
    </lineage>
</organism>
<sequence length="46" mass="5021">MPARINPTKPSWISVRAGVCTSRRPILKASDKGARVHLAHRSIPTS</sequence>
<protein>
    <submittedName>
        <fullName evidence="1">Uncharacterized protein</fullName>
    </submittedName>
</protein>
<evidence type="ECO:0000313" key="1">
    <source>
        <dbReference type="EMBL" id="EXA38876.1"/>
    </source>
</evidence>
<gene>
    <name evidence="1" type="ORF">FOVG_10647</name>
</gene>
<proteinExistence type="predicted"/>
<accession>W9P7B3</accession>
<dbReference type="AlphaFoldDB" id="W9P7B3"/>
<dbReference type="HOGENOM" id="CLU_3351114_0_0_1"/>
<dbReference type="EMBL" id="JH650974">
    <property type="protein sequence ID" value="EXA38876.1"/>
    <property type="molecule type" value="Genomic_DNA"/>
</dbReference>
<dbReference type="Proteomes" id="UP000030751">
    <property type="component" value="Unassembled WGS sequence"/>
</dbReference>
<name>W9P7B3_FUSOX</name>